<feature type="region of interest" description="Disordered" evidence="1">
    <location>
        <begin position="2321"/>
        <end position="2341"/>
    </location>
</feature>
<evidence type="ECO:0000259" key="4">
    <source>
        <dbReference type="PROSITE" id="PS50106"/>
    </source>
</evidence>
<dbReference type="Gene3D" id="2.30.29.30">
    <property type="entry name" value="Pleckstrin-homology domain (PH domain)/Phosphotyrosine-binding domain (PTB)"/>
    <property type="match status" value="1"/>
</dbReference>
<dbReference type="SUPFAM" id="SSF49562">
    <property type="entry name" value="C2 domain (Calcium/lipid-binding domain, CaLB)"/>
    <property type="match status" value="1"/>
</dbReference>
<feature type="region of interest" description="Disordered" evidence="1">
    <location>
        <begin position="2507"/>
        <end position="2532"/>
    </location>
</feature>
<feature type="region of interest" description="Disordered" evidence="1">
    <location>
        <begin position="58"/>
        <end position="77"/>
    </location>
</feature>
<dbReference type="PROSITE" id="PS50004">
    <property type="entry name" value="C2"/>
    <property type="match status" value="1"/>
</dbReference>
<feature type="compositionally biased region" description="Acidic residues" evidence="1">
    <location>
        <begin position="1949"/>
        <end position="1962"/>
    </location>
</feature>
<dbReference type="Pfam" id="PF00168">
    <property type="entry name" value="C2"/>
    <property type="match status" value="1"/>
</dbReference>
<feature type="compositionally biased region" description="Low complexity" evidence="1">
    <location>
        <begin position="2932"/>
        <end position="2946"/>
    </location>
</feature>
<feature type="compositionally biased region" description="Acidic residues" evidence="1">
    <location>
        <begin position="2264"/>
        <end position="2286"/>
    </location>
</feature>
<feature type="compositionally biased region" description="Basic residues" evidence="1">
    <location>
        <begin position="1"/>
        <end position="11"/>
    </location>
</feature>
<dbReference type="InterPro" id="IPR011993">
    <property type="entry name" value="PH-like_dom_sf"/>
</dbReference>
<feature type="compositionally biased region" description="Polar residues" evidence="1">
    <location>
        <begin position="190"/>
        <end position="202"/>
    </location>
</feature>
<accession>A0A9C6SXD2</accession>
<feature type="region of interest" description="Disordered" evidence="1">
    <location>
        <begin position="343"/>
        <end position="364"/>
    </location>
</feature>
<dbReference type="OrthoDB" id="410721at2759"/>
<dbReference type="Gene3D" id="2.60.40.150">
    <property type="entry name" value="C2 domain"/>
    <property type="match status" value="1"/>
</dbReference>
<dbReference type="SMART" id="SM00228">
    <property type="entry name" value="PDZ"/>
    <property type="match status" value="1"/>
</dbReference>
<feature type="domain" description="DH" evidence="3">
    <location>
        <begin position="924"/>
        <end position="1109"/>
    </location>
</feature>
<feature type="region of interest" description="Disordered" evidence="1">
    <location>
        <begin position="2680"/>
        <end position="2777"/>
    </location>
</feature>
<feature type="compositionally biased region" description="Low complexity" evidence="1">
    <location>
        <begin position="848"/>
        <end position="860"/>
    </location>
</feature>
<feature type="region of interest" description="Disordered" evidence="1">
    <location>
        <begin position="1"/>
        <end position="33"/>
    </location>
</feature>
<dbReference type="FunFam" id="1.20.900.10:FF:000037">
    <property type="entry name" value="Protostome-specific GEF, isoform C"/>
    <property type="match status" value="1"/>
</dbReference>
<feature type="compositionally biased region" description="Low complexity" evidence="1">
    <location>
        <begin position="2699"/>
        <end position="2730"/>
    </location>
</feature>
<feature type="region of interest" description="Disordered" evidence="1">
    <location>
        <begin position="2817"/>
        <end position="2844"/>
    </location>
</feature>
<feature type="compositionally biased region" description="Basic and acidic residues" evidence="1">
    <location>
        <begin position="2224"/>
        <end position="2237"/>
    </location>
</feature>
<feature type="compositionally biased region" description="Acidic residues" evidence="1">
    <location>
        <begin position="492"/>
        <end position="505"/>
    </location>
</feature>
<evidence type="ECO:0000259" key="2">
    <source>
        <dbReference type="PROSITE" id="PS50004"/>
    </source>
</evidence>
<organism evidence="5 6">
    <name type="scientific">Drosophila albomicans</name>
    <name type="common">Fruit fly</name>
    <dbReference type="NCBI Taxonomy" id="7291"/>
    <lineage>
        <taxon>Eukaryota</taxon>
        <taxon>Metazoa</taxon>
        <taxon>Ecdysozoa</taxon>
        <taxon>Arthropoda</taxon>
        <taxon>Hexapoda</taxon>
        <taxon>Insecta</taxon>
        <taxon>Pterygota</taxon>
        <taxon>Neoptera</taxon>
        <taxon>Endopterygota</taxon>
        <taxon>Diptera</taxon>
        <taxon>Brachycera</taxon>
        <taxon>Muscomorpha</taxon>
        <taxon>Ephydroidea</taxon>
        <taxon>Drosophilidae</taxon>
        <taxon>Drosophila</taxon>
    </lineage>
</organism>
<feature type="compositionally biased region" description="Polar residues" evidence="1">
    <location>
        <begin position="65"/>
        <end position="77"/>
    </location>
</feature>
<name>A0A9C6SXD2_DROAB</name>
<dbReference type="InterPro" id="IPR000008">
    <property type="entry name" value="C2_dom"/>
</dbReference>
<dbReference type="Pfam" id="PF00595">
    <property type="entry name" value="PDZ"/>
    <property type="match status" value="1"/>
</dbReference>
<feature type="region of interest" description="Disordered" evidence="1">
    <location>
        <begin position="674"/>
        <end position="704"/>
    </location>
</feature>
<feature type="compositionally biased region" description="Polar residues" evidence="1">
    <location>
        <begin position="861"/>
        <end position="894"/>
    </location>
</feature>
<feature type="compositionally biased region" description="Low complexity" evidence="1">
    <location>
        <begin position="2748"/>
        <end position="2761"/>
    </location>
</feature>
<dbReference type="Pfam" id="PF00621">
    <property type="entry name" value="RhoGEF"/>
    <property type="match status" value="1"/>
</dbReference>
<dbReference type="SMART" id="SM00239">
    <property type="entry name" value="C2"/>
    <property type="match status" value="1"/>
</dbReference>
<dbReference type="CTD" id="31224"/>
<feature type="compositionally biased region" description="Low complexity" evidence="1">
    <location>
        <begin position="2113"/>
        <end position="2124"/>
    </location>
</feature>
<feature type="compositionally biased region" description="Basic residues" evidence="1">
    <location>
        <begin position="826"/>
        <end position="835"/>
    </location>
</feature>
<feature type="region of interest" description="Disordered" evidence="1">
    <location>
        <begin position="2215"/>
        <end position="2309"/>
    </location>
</feature>
<feature type="compositionally biased region" description="Basic and acidic residues" evidence="1">
    <location>
        <begin position="2582"/>
        <end position="2592"/>
    </location>
</feature>
<feature type="region of interest" description="Disordered" evidence="1">
    <location>
        <begin position="1912"/>
        <end position="1970"/>
    </location>
</feature>
<feature type="region of interest" description="Disordered" evidence="1">
    <location>
        <begin position="630"/>
        <end position="661"/>
    </location>
</feature>
<dbReference type="PROSITE" id="PS50106">
    <property type="entry name" value="PDZ"/>
    <property type="match status" value="1"/>
</dbReference>
<dbReference type="GO" id="GO:0005085">
    <property type="term" value="F:guanyl-nucleotide exchange factor activity"/>
    <property type="evidence" value="ECO:0007669"/>
    <property type="project" value="InterPro"/>
</dbReference>
<dbReference type="Proteomes" id="UP000515160">
    <property type="component" value="Chromosome X"/>
</dbReference>
<dbReference type="PROSITE" id="PS50010">
    <property type="entry name" value="DH_2"/>
    <property type="match status" value="1"/>
</dbReference>
<keyword evidence="5" id="KW-1185">Reference proteome</keyword>
<feature type="region of interest" description="Disordered" evidence="1">
    <location>
        <begin position="1570"/>
        <end position="1623"/>
    </location>
</feature>
<feature type="compositionally biased region" description="Low complexity" evidence="1">
    <location>
        <begin position="2518"/>
        <end position="2529"/>
    </location>
</feature>
<feature type="compositionally biased region" description="Gly residues" evidence="1">
    <location>
        <begin position="648"/>
        <end position="661"/>
    </location>
</feature>
<dbReference type="PANTHER" id="PTHR46848:SF1">
    <property type="entry name" value="REGULATOR OF G-PROTEIN SIGNALING 3"/>
    <property type="match status" value="1"/>
</dbReference>
<dbReference type="SUPFAM" id="SSF48065">
    <property type="entry name" value="DBL homology domain (DH-domain)"/>
    <property type="match status" value="1"/>
</dbReference>
<feature type="compositionally biased region" description="Polar residues" evidence="1">
    <location>
        <begin position="688"/>
        <end position="704"/>
    </location>
</feature>
<feature type="compositionally biased region" description="Low complexity" evidence="1">
    <location>
        <begin position="522"/>
        <end position="557"/>
    </location>
</feature>
<feature type="compositionally biased region" description="Low complexity" evidence="1">
    <location>
        <begin position="1570"/>
        <end position="1601"/>
    </location>
</feature>
<feature type="region of interest" description="Disordered" evidence="1">
    <location>
        <begin position="181"/>
        <end position="206"/>
    </location>
</feature>
<proteinExistence type="predicted"/>
<feature type="region of interest" description="Disordered" evidence="1">
    <location>
        <begin position="2549"/>
        <end position="2602"/>
    </location>
</feature>
<feature type="region of interest" description="Disordered" evidence="1">
    <location>
        <begin position="2004"/>
        <end position="2042"/>
    </location>
</feature>
<dbReference type="Gene3D" id="2.30.42.10">
    <property type="match status" value="1"/>
</dbReference>
<feature type="compositionally biased region" description="Acidic residues" evidence="1">
    <location>
        <begin position="2016"/>
        <end position="2042"/>
    </location>
</feature>
<feature type="domain" description="PDZ" evidence="4">
    <location>
        <begin position="708"/>
        <end position="786"/>
    </location>
</feature>
<dbReference type="RefSeq" id="XP_051860719.1">
    <property type="nucleotide sequence ID" value="XM_052004759.1"/>
</dbReference>
<dbReference type="GO" id="GO:0005886">
    <property type="term" value="C:plasma membrane"/>
    <property type="evidence" value="ECO:0007669"/>
    <property type="project" value="TreeGrafter"/>
</dbReference>
<sequence length="2988" mass="319738">MPTMTRMHRHSSSNAVEETRGRRRNASGDANKENFGVHFMSSPFGNSSLIALQDLSNVHGKSPQRRSFSEGSGPRQATPQLAALRCMPRLSGATAATVAAAGLEDSQLSSSRMGDTTLDRMLDAIIESARKEVRCKHQTALPSALVATATAATTLTDGGEWSESSIHEMEVRTPTHLKRQRVVRRKNQHKTSGNSNHATGSKTTATTTTTATLAAVRQNDGLQQSHLEHIPSIKRCLSFSSSTSSDLEDDEHFVKRGRGSSVSTSALSASVSASASSASSVSSAGDSTHSGDFLPRGSIDLSITYNAPQQQLNVHVIRCRDLQRSHSGAGSINAYVKVALATGQQQQQQQHQEQEHQRTAVHRHSSRPYFDESFGFHVEESMLQATATATTTATATSTATNNEQQQQMELQLAVWHRDRHLKRSEFLGCLTFPLSALAEQQHIYGVTGSYKLHAQGCQHSCRSRLHAPSTASRPQQLQKEEEEEEKQRQEQEQEQELSETEEQQLTEDSSKMTTMAATALKSSNTNSNTNNTNNTATTNNSNSNTNTNTNTNSNSNNTTTAVIASTTVLSDEVISISIDSMAAATGPLGKDDLLPQQPQQPMVLSKKALHQRDADENLFLRFLELDPPADGNANSTTTAAGNSTAGASAGGTGGGGGGGTGGGGSGGGNANANANASNANHMNGGSTRRCSTMATGRQPTGRTPFTMTKRLTRTEERGFGFSIVWTHPPRVEKVEAGLSADRCGILPGDYVIFVDKHNVVTMPEADVLNLIRSQGSSLTLEIFRRSGAGANMTNMTNNITTVTVNASSNSHNTHHNSSHTLTHVQTHSHSHHHQQQQRPQLCADEHATAAAATTTTTTTAIHNTSAILQRTSSTRVPGFMGNNQQSRPATACSGTTSSIEAAKRRLHLPQVTFSKESIVPITDNRRRFLLQLISREQNFTAALHFGLQRFVQPLVERKDLISPNDHRTLFQNIDELLRIAEDILEQLCSNDQEQEPHMNFASRVYLSKTTAICAAYKKYCNGIKRADCVLVNKSRQTGSEFISFITEPAVPRKRPDLTMFIHRPLQHFREILKLMQLLAGNCHVDTEEHKNFSTVINELQAAYREITVSSGLMEPLGEGRPLLTLQDLESRMVFTKCKPFTLAVQGRQWIFGGDLSRVEGRSIKPYWTLLFSDIIVFAKVSRDRVLFITEEPIPIANVVDSCFHMRKKTTEFRLTVDPNGRLAESPTGYCAPDLTRTPKRGARRKSLILRAPSLELKAVWQNLLQRQIFLVNAALGSTPLSSPLDSPDVLNTLVPLSDIGMTSASMGSMKLPSLDSINLKQQKQQQRNAGQHGHAVEQIELLIDEKCRILNKTGTPKSSALHLANWMKGQLDKQQQQARLVAIARSQENVSAEDEQLIFNSDSEQDERIIYWTRQQLEKRTKELNLAKENGGLSAKPNFGGKRLSGVEELSMSATSDIYSEAEVVPSQISQSHSTTSDSQITVRSSPIVLDKLAVCRHCHKNCQQSAAGGRGSGSVGGGAAAGGAAAGGGSSLVCNSLKVQHSQSSPNRCCKLNGNGNAPGAPVVAGCPPTAATNTRTTRTGTGTGTGSVTSMSSGTTVTGELSSKVVASSSRRETGDTESDVAQLITDELSLSQSEATDDSVGAMPNSSSSCSVIADAKLRVLEQHQQQQQQSTPLANGHCSGAASISNSASASGSASASVSASASASASASVSGSPKAQPQPPPRRNVTRIVAHASQEPTRPRANQQVKAIVTITETARIMRSSDRPTGAGAGASGSGSMSGSPAKYAACHCRCAPEDFSQTQLGPDKMEQQTCKLLESPKQKATAVQRQEDEQLSLMLIGLAQFAPTAKLCGQSPGQQSKEQRSPLITLNDQKVALTTLPTQTPTPTPTIAVVPPTPDAVLTKTSTHVWDNSGGAVTASSSSTATTTSTTSTATAKQPRQAIIENIPEDSCDESPLEEEPPYRPMSNALRRFGTMSSLEKLPSDELDELEDLESYAQNGLNEEAEAKRHEDANDADDDDDDELDADADADDEDADADDAAADKAMAQNLHELAACSSGGSISVTISNGEVLASGAWTNRAGAFVSDKMSFFEESRAFIDKYLGRWNVNEQPQQSQLQGGNQTASETDEQMDECTSGATSGEEVWGTPTSGGDNDDMQLINSENTHSSPTKSSTSLNDDDDTELMMDELLMAPPMTASTIRGLLPRRRLEPLFEEETESDEEKTQQDSDDIKKGEATTNGHYLEDSAGSSSEEAPLSVGDPRDEEEELDLNEDEEEEEEEEEEPDHSSEDRLQPNLATTALGPRPLAKPLTTTMLLPTTAITDSSSTPPSQSRERSQVVVVPPPVASSCEYLLEQRPSIAATTSSTSSITNHATMTTTTTTTTIMTMTTTKMMMTTTTTTTMTSTAMPTMPANICQRAPATTASRAPSSITTTTSSGSDTISSAVKAIVKPPRFIPPPPPPRRLLLTQTNLSAAAGKAPPPQRKSGATADSGCSAAVADAASASPTIGIGSRTMPASTRTSAASSTSGPKRASSTIIETCLLGAAAPGGSVTSSATVSRMAKPSRSIQSSPAAVQPPLPARERERVREEDNGAGAGQRTAAVAPVPHVGCGLSPRLEMRLALNHDILGDEDLICYEPGPDLTTILGHDLSTFHRLTGRDLLSRSATNRVQPKEAVISYSQQRNSKMDTPTVNRRPRPAVSGVVAASGSGSAPRSRSSSSHGSPRAVGSARAVGDRQRPHPNPNTWSSSASAARAVGGSANVDGNSTNCSSNSGASKLGDLEILARREKIYCMSQLRSGYQVRATSETTTKLSATTDTTTMTATTSTSRSTTATTTTTMTTRRDCSLPTSRAAAAASLTRTMSTTSMDAVEATTTTTEPCLETEAGKSNRLINFIKRRNSEITAGGSSSSNPNNNSDSTYNEQQQLMLQLHPSHSQSSQLLRQSPDAADMAQMSPRKDNDKPSLNRRLWKQITKRRRTNSVSQIVAG</sequence>
<feature type="region of interest" description="Disordered" evidence="1">
    <location>
        <begin position="2932"/>
        <end position="2967"/>
    </location>
</feature>
<dbReference type="SUPFAM" id="SSF50729">
    <property type="entry name" value="PH domain-like"/>
    <property type="match status" value="1"/>
</dbReference>
<dbReference type="InterPro" id="IPR035892">
    <property type="entry name" value="C2_domain_sf"/>
</dbReference>
<feature type="compositionally biased region" description="Polar residues" evidence="1">
    <location>
        <begin position="2680"/>
        <end position="2693"/>
    </location>
</feature>
<protein>
    <submittedName>
        <fullName evidence="6">Pneumococcal serine-rich repeat protein isoform X1</fullName>
    </submittedName>
</protein>
<feature type="domain" description="C2" evidence="2">
    <location>
        <begin position="295"/>
        <end position="447"/>
    </location>
</feature>
<evidence type="ECO:0000313" key="5">
    <source>
        <dbReference type="Proteomes" id="UP000515160"/>
    </source>
</evidence>
<dbReference type="GO" id="GO:0005634">
    <property type="term" value="C:nucleus"/>
    <property type="evidence" value="ECO:0007669"/>
    <property type="project" value="TreeGrafter"/>
</dbReference>
<dbReference type="GeneID" id="117572231"/>
<dbReference type="Gene3D" id="1.20.900.10">
    <property type="entry name" value="Dbl homology (DH) domain"/>
    <property type="match status" value="1"/>
</dbReference>
<reference evidence="6" key="1">
    <citation type="submission" date="2025-08" db="UniProtKB">
        <authorList>
            <consortium name="RefSeq"/>
        </authorList>
    </citation>
    <scope>IDENTIFICATION</scope>
    <source>
        <strain evidence="6">15112-1751.03</strain>
        <tissue evidence="6">Whole Adult</tissue>
    </source>
</reference>
<feature type="compositionally biased region" description="Polar residues" evidence="1">
    <location>
        <begin position="2763"/>
        <end position="2776"/>
    </location>
</feature>
<dbReference type="InterPro" id="IPR035899">
    <property type="entry name" value="DBL_dom_sf"/>
</dbReference>
<dbReference type="SUPFAM" id="SSF50156">
    <property type="entry name" value="PDZ domain-like"/>
    <property type="match status" value="1"/>
</dbReference>
<feature type="region of interest" description="Disordered" evidence="1">
    <location>
        <begin position="2420"/>
        <end position="2444"/>
    </location>
</feature>
<feature type="region of interest" description="Disordered" evidence="1">
    <location>
        <begin position="2113"/>
        <end position="2182"/>
    </location>
</feature>
<gene>
    <name evidence="6" type="primary">LOC117572231</name>
</gene>
<feature type="region of interest" description="Disordered" evidence="1">
    <location>
        <begin position="463"/>
        <end position="557"/>
    </location>
</feature>
<feature type="region of interest" description="Disordered" evidence="1">
    <location>
        <begin position="1762"/>
        <end position="1784"/>
    </location>
</feature>
<dbReference type="InterPro" id="IPR000219">
    <property type="entry name" value="DH_dom"/>
</dbReference>
<evidence type="ECO:0000259" key="3">
    <source>
        <dbReference type="PROSITE" id="PS50010"/>
    </source>
</evidence>
<dbReference type="InterPro" id="IPR001478">
    <property type="entry name" value="PDZ"/>
</dbReference>
<evidence type="ECO:0000313" key="6">
    <source>
        <dbReference type="RefSeq" id="XP_051860719.1"/>
    </source>
</evidence>
<dbReference type="PANTHER" id="PTHR46848">
    <property type="entry name" value="REGULATOR OF G-PROTEIN SIGNALING 3"/>
    <property type="match status" value="1"/>
</dbReference>
<dbReference type="InterPro" id="IPR036034">
    <property type="entry name" value="PDZ_sf"/>
</dbReference>
<evidence type="ECO:0000256" key="1">
    <source>
        <dbReference type="SAM" id="MobiDB-lite"/>
    </source>
</evidence>
<feature type="compositionally biased region" description="Low complexity" evidence="1">
    <location>
        <begin position="1920"/>
        <end position="1938"/>
    </location>
</feature>
<feature type="compositionally biased region" description="Low complexity" evidence="1">
    <location>
        <begin position="631"/>
        <end position="647"/>
    </location>
</feature>
<feature type="compositionally biased region" description="Low complexity" evidence="1">
    <location>
        <begin position="674"/>
        <end position="686"/>
    </location>
</feature>
<feature type="compositionally biased region" description="Polar residues" evidence="1">
    <location>
        <begin position="2161"/>
        <end position="2178"/>
    </location>
</feature>
<feature type="region of interest" description="Disordered" evidence="1">
    <location>
        <begin position="807"/>
        <end position="894"/>
    </location>
</feature>